<evidence type="ECO:0000256" key="4">
    <source>
        <dbReference type="ARBA" id="ARBA00023136"/>
    </source>
</evidence>
<comment type="subcellular location">
    <subcellularLocation>
        <location evidence="1">Membrane</location>
        <topology evidence="1">Multi-pass membrane protein</topology>
    </subcellularLocation>
</comment>
<comment type="caution">
    <text evidence="8">The sequence shown here is derived from an EMBL/GenBank/DDBJ whole genome shotgun (WGS) entry which is preliminary data.</text>
</comment>
<accession>A0A7J6SAG4</accession>
<proteinExistence type="predicted"/>
<evidence type="ECO:0000256" key="7">
    <source>
        <dbReference type="SAM" id="SignalP"/>
    </source>
</evidence>
<feature type="transmembrane region" description="Helical" evidence="6">
    <location>
        <begin position="88"/>
        <end position="105"/>
    </location>
</feature>
<feature type="chain" id="PRO_5029531497" description="Transmembrane protein" evidence="7">
    <location>
        <begin position="21"/>
        <end position="307"/>
    </location>
</feature>
<evidence type="ECO:0000313" key="9">
    <source>
        <dbReference type="Proteomes" id="UP000553632"/>
    </source>
</evidence>
<evidence type="ECO:0000256" key="1">
    <source>
        <dbReference type="ARBA" id="ARBA00004141"/>
    </source>
</evidence>
<dbReference type="GO" id="GO:0016020">
    <property type="term" value="C:membrane"/>
    <property type="evidence" value="ECO:0007669"/>
    <property type="project" value="UniProtKB-SubCell"/>
</dbReference>
<sequence>MVVIVLGVVDVLFAVDSVTAKISQYDDMFINFSSSIFAMPTLRSLYFLVMYLSDLFVLMKYGIALILVLVGLQLLLASYIDITNRQSCAIISLVFFTSICASVVYSKCIASCGRRGSVVELEVIGNRHIEPSDVELGDYSHSGPQGCPEVDDASPAVSVVRRRFKRLRIDGEDDEPELSESSGLISGDEAHGESLEGVPEHKRRCTDVSSDKSSIGSSCGDRSDQGPCTLARSRSSPILHAADVHPTYTAARAEGSRALPTIVPRHLEDKIGAYALAKHWPSMFLPKRDTETPEKFPIPFHPRIGFF</sequence>
<evidence type="ECO:0008006" key="10">
    <source>
        <dbReference type="Google" id="ProtNLM"/>
    </source>
</evidence>
<dbReference type="Proteomes" id="UP000553632">
    <property type="component" value="Unassembled WGS sequence"/>
</dbReference>
<feature type="compositionally biased region" description="Basic and acidic residues" evidence="5">
    <location>
        <begin position="188"/>
        <end position="210"/>
    </location>
</feature>
<keyword evidence="9" id="KW-1185">Reference proteome</keyword>
<dbReference type="PANTHER" id="PTHR30238">
    <property type="entry name" value="MEMBRANE BOUND PREDICTED REDOX MODULATOR"/>
    <property type="match status" value="1"/>
</dbReference>
<keyword evidence="2 6" id="KW-0812">Transmembrane</keyword>
<dbReference type="InterPro" id="IPR005496">
    <property type="entry name" value="Integral_membrane_TerC"/>
</dbReference>
<feature type="signal peptide" evidence="7">
    <location>
        <begin position="1"/>
        <end position="20"/>
    </location>
</feature>
<protein>
    <recommendedName>
        <fullName evidence="10">Transmembrane protein</fullName>
    </recommendedName>
</protein>
<dbReference type="AlphaFoldDB" id="A0A7J6SAG4"/>
<name>A0A7J6SAG4_PEROL</name>
<keyword evidence="3 6" id="KW-1133">Transmembrane helix</keyword>
<gene>
    <name evidence="8" type="ORF">FOZ63_030838</name>
</gene>
<evidence type="ECO:0000256" key="2">
    <source>
        <dbReference type="ARBA" id="ARBA00022692"/>
    </source>
</evidence>
<keyword evidence="7" id="KW-0732">Signal</keyword>
<evidence type="ECO:0000256" key="5">
    <source>
        <dbReference type="SAM" id="MobiDB-lite"/>
    </source>
</evidence>
<evidence type="ECO:0000313" key="8">
    <source>
        <dbReference type="EMBL" id="KAF4729949.1"/>
    </source>
</evidence>
<reference evidence="8 9" key="1">
    <citation type="submission" date="2020-04" db="EMBL/GenBank/DDBJ databases">
        <title>Perkinsus olseni comparative genomics.</title>
        <authorList>
            <person name="Bogema D.R."/>
        </authorList>
    </citation>
    <scope>NUCLEOTIDE SEQUENCE [LARGE SCALE GENOMIC DNA]</scope>
    <source>
        <strain evidence="8 9">ATCC PRA-207</strain>
    </source>
</reference>
<dbReference type="PANTHER" id="PTHR30238:SF0">
    <property type="entry name" value="THYLAKOID MEMBRANE PROTEIN TERC, CHLOROPLASTIC"/>
    <property type="match status" value="1"/>
</dbReference>
<evidence type="ECO:0000256" key="6">
    <source>
        <dbReference type="SAM" id="Phobius"/>
    </source>
</evidence>
<organism evidence="8 9">
    <name type="scientific">Perkinsus olseni</name>
    <name type="common">Perkinsus atlanticus</name>
    <dbReference type="NCBI Taxonomy" id="32597"/>
    <lineage>
        <taxon>Eukaryota</taxon>
        <taxon>Sar</taxon>
        <taxon>Alveolata</taxon>
        <taxon>Perkinsozoa</taxon>
        <taxon>Perkinsea</taxon>
        <taxon>Perkinsida</taxon>
        <taxon>Perkinsidae</taxon>
        <taxon>Perkinsus</taxon>
    </lineage>
</organism>
<keyword evidence="4 6" id="KW-0472">Membrane</keyword>
<feature type="region of interest" description="Disordered" evidence="5">
    <location>
        <begin position="171"/>
        <end position="230"/>
    </location>
</feature>
<feature type="transmembrane region" description="Helical" evidence="6">
    <location>
        <begin position="44"/>
        <end position="76"/>
    </location>
</feature>
<dbReference type="Pfam" id="PF03741">
    <property type="entry name" value="TerC"/>
    <property type="match status" value="1"/>
</dbReference>
<dbReference type="EMBL" id="JABANO010019590">
    <property type="protein sequence ID" value="KAF4729949.1"/>
    <property type="molecule type" value="Genomic_DNA"/>
</dbReference>
<evidence type="ECO:0000256" key="3">
    <source>
        <dbReference type="ARBA" id="ARBA00022989"/>
    </source>
</evidence>